<dbReference type="STRING" id="161398.PP2015_3755"/>
<dbReference type="EC" id="6.3.5.4" evidence="2"/>
<dbReference type="GO" id="GO:0006529">
    <property type="term" value="P:asparagine biosynthetic process"/>
    <property type="evidence" value="ECO:0007669"/>
    <property type="project" value="InterPro"/>
</dbReference>
<dbReference type="KEGG" id="pphe:PP2015_3755"/>
<dbReference type="Pfam" id="PF00733">
    <property type="entry name" value="Asn_synthase"/>
    <property type="match status" value="1"/>
</dbReference>
<name>A0A0S2K886_9GAMM</name>
<proteinExistence type="predicted"/>
<evidence type="ECO:0000259" key="4">
    <source>
        <dbReference type="Pfam" id="PF00733"/>
    </source>
</evidence>
<dbReference type="Pfam" id="PF13537">
    <property type="entry name" value="GATase_7"/>
    <property type="match status" value="1"/>
</dbReference>
<dbReference type="Gene3D" id="3.40.50.620">
    <property type="entry name" value="HUPs"/>
    <property type="match status" value="1"/>
</dbReference>
<dbReference type="InterPro" id="IPR014729">
    <property type="entry name" value="Rossmann-like_a/b/a_fold"/>
</dbReference>
<comment type="catalytic activity">
    <reaction evidence="3">
        <text>L-aspartate + L-glutamine + ATP + H2O = L-asparagine + L-glutamate + AMP + diphosphate + H(+)</text>
        <dbReference type="Rhea" id="RHEA:12228"/>
        <dbReference type="ChEBI" id="CHEBI:15377"/>
        <dbReference type="ChEBI" id="CHEBI:15378"/>
        <dbReference type="ChEBI" id="CHEBI:29985"/>
        <dbReference type="ChEBI" id="CHEBI:29991"/>
        <dbReference type="ChEBI" id="CHEBI:30616"/>
        <dbReference type="ChEBI" id="CHEBI:33019"/>
        <dbReference type="ChEBI" id="CHEBI:58048"/>
        <dbReference type="ChEBI" id="CHEBI:58359"/>
        <dbReference type="ChEBI" id="CHEBI:456215"/>
        <dbReference type="EC" id="6.3.5.4"/>
    </reaction>
</comment>
<evidence type="ECO:0000313" key="7">
    <source>
        <dbReference type="Proteomes" id="UP000061457"/>
    </source>
</evidence>
<accession>A0A0S2K886</accession>
<keyword evidence="7" id="KW-1185">Reference proteome</keyword>
<dbReference type="SUPFAM" id="SSF52402">
    <property type="entry name" value="Adenine nucleotide alpha hydrolases-like"/>
    <property type="match status" value="1"/>
</dbReference>
<evidence type="ECO:0000256" key="3">
    <source>
        <dbReference type="ARBA" id="ARBA00048741"/>
    </source>
</evidence>
<evidence type="ECO:0000259" key="5">
    <source>
        <dbReference type="Pfam" id="PF13537"/>
    </source>
</evidence>
<dbReference type="SUPFAM" id="SSF56235">
    <property type="entry name" value="N-terminal nucleophile aminohydrolases (Ntn hydrolases)"/>
    <property type="match status" value="1"/>
</dbReference>
<organism evidence="6 7">
    <name type="scientific">Pseudoalteromonas phenolica</name>
    <dbReference type="NCBI Taxonomy" id="161398"/>
    <lineage>
        <taxon>Bacteria</taxon>
        <taxon>Pseudomonadati</taxon>
        <taxon>Pseudomonadota</taxon>
        <taxon>Gammaproteobacteria</taxon>
        <taxon>Alteromonadales</taxon>
        <taxon>Pseudoalteromonadaceae</taxon>
        <taxon>Pseudoalteromonas</taxon>
    </lineage>
</organism>
<dbReference type="PATRIC" id="fig|161398.10.peg.3839"/>
<feature type="domain" description="Glutamine amidotransferase type-2" evidence="5">
    <location>
        <begin position="87"/>
        <end position="147"/>
    </location>
</feature>
<evidence type="ECO:0000313" key="6">
    <source>
        <dbReference type="EMBL" id="ALO44227.1"/>
    </source>
</evidence>
<dbReference type="InterPro" id="IPR051786">
    <property type="entry name" value="ASN_synthetase/amidase"/>
</dbReference>
<dbReference type="InterPro" id="IPR029055">
    <property type="entry name" value="Ntn_hydrolases_N"/>
</dbReference>
<evidence type="ECO:0000256" key="2">
    <source>
        <dbReference type="ARBA" id="ARBA00012737"/>
    </source>
</evidence>
<feature type="domain" description="Asparagine synthetase" evidence="4">
    <location>
        <begin position="221"/>
        <end position="295"/>
    </location>
</feature>
<dbReference type="InterPro" id="IPR017932">
    <property type="entry name" value="GATase_2_dom"/>
</dbReference>
<dbReference type="GO" id="GO:0004066">
    <property type="term" value="F:asparagine synthase (glutamine-hydrolyzing) activity"/>
    <property type="evidence" value="ECO:0007669"/>
    <property type="project" value="UniProtKB-EC"/>
</dbReference>
<evidence type="ECO:0000256" key="1">
    <source>
        <dbReference type="ARBA" id="ARBA00005187"/>
    </source>
</evidence>
<dbReference type="AlphaFoldDB" id="A0A0S2K886"/>
<dbReference type="Proteomes" id="UP000061457">
    <property type="component" value="Chromosome II"/>
</dbReference>
<dbReference type="EMBL" id="CP013188">
    <property type="protein sequence ID" value="ALO44227.1"/>
    <property type="molecule type" value="Genomic_DNA"/>
</dbReference>
<dbReference type="PANTHER" id="PTHR43284:SF1">
    <property type="entry name" value="ASPARAGINE SYNTHETASE"/>
    <property type="match status" value="1"/>
</dbReference>
<dbReference type="PANTHER" id="PTHR43284">
    <property type="entry name" value="ASPARAGINE SYNTHETASE (GLUTAMINE-HYDROLYZING)"/>
    <property type="match status" value="1"/>
</dbReference>
<comment type="pathway">
    <text evidence="1">Amino-acid biosynthesis; L-asparagine biosynthesis; L-asparagine from L-aspartate (L-Gln route): step 1/1.</text>
</comment>
<sequence>MIKMAKLFGVYCASGLTQQHDFIIEKFKLEEKNHVDGQFNSVHESTLFMATLDYQTFGPSAFLQTSSQFATLIGHPLLSSDRVRDLDTLNKNYTDNMLKSCEGAFCMARYNNQTNCLDIATDALGIRPFYYMSFEGAFIFSTQFSLLKELGIALTCNKEGMMEYATLGYYLFDHTHYEEIACIQPGHRVQASSLGVRKTQYFDWCALAKVGEYYEGALEGLKQDLDNNVDKYLGNDKHVLTTLSGGLDSRLIACLLKRRNLNISALNFSESKTQDLYCAQAFADSQNINLDVIKIKDTQAKTVEDRLGKHWRNGTHPDYYRVTRPGLSWSGNGGSVGLGVIYYSEKVYQAALTRDVEHLADAYLSQQFAYIPKSIIRGAEGMQKTLKSNVIRSLQKFGDLPLDKAYYLFLLLNEQHHHLAIPFDKVDDYQMDFCLPFHSWKVLRHVLSQPISRVRKHRFYHDFLQYAFPEALSAPWQAYPEHLPCTLPTEGDDQWHMKRPNQFSPTKVYGLLFSLMFSQHKRVINIPSFSAFAVLHSLGLKVYNDKLKMVENILKW</sequence>
<gene>
    <name evidence="6" type="ORF">PP2015_3755</name>
</gene>
<dbReference type="Gene3D" id="3.60.20.10">
    <property type="entry name" value="Glutamine Phosphoribosylpyrophosphate, subunit 1, domain 1"/>
    <property type="match status" value="1"/>
</dbReference>
<protein>
    <recommendedName>
        <fullName evidence="2">asparagine synthase (glutamine-hydrolyzing)</fullName>
        <ecNumber evidence="2">6.3.5.4</ecNumber>
    </recommendedName>
</protein>
<dbReference type="InterPro" id="IPR001962">
    <property type="entry name" value="Asn_synthase"/>
</dbReference>
<reference evidence="6 7" key="1">
    <citation type="submission" date="2015-11" db="EMBL/GenBank/DDBJ databases">
        <authorList>
            <person name="Zhang Y."/>
            <person name="Guo Z."/>
        </authorList>
    </citation>
    <scope>NUCLEOTIDE SEQUENCE [LARGE SCALE GENOMIC DNA]</scope>
    <source>
        <strain evidence="6 7">KCTC 12086</strain>
    </source>
</reference>